<proteinExistence type="predicted"/>
<gene>
    <name evidence="1" type="ORF">CDAR_280221</name>
</gene>
<reference evidence="1 2" key="1">
    <citation type="submission" date="2021-06" db="EMBL/GenBank/DDBJ databases">
        <title>Caerostris darwini draft genome.</title>
        <authorList>
            <person name="Kono N."/>
            <person name="Arakawa K."/>
        </authorList>
    </citation>
    <scope>NUCLEOTIDE SEQUENCE [LARGE SCALE GENOMIC DNA]</scope>
</reference>
<sequence length="181" mass="19981">MTESLLTHDSVNLPYGMMMWPNTIFHQIIHSGVLQSPFPSEIPAAAAIKVQKRNTLTVVGKPSPCLRVSGAVSTPFNFENLFTLPHSAACRGFRMERFGSEEGSTCLTPSRTLYNAFILPEPKRRRSEAPCLSRRKDNALKVNCVGPDSESLGKIFIIQLGIEPRWKIGRSGKEPGDGINI</sequence>
<accession>A0AAV4SBQ9</accession>
<dbReference type="EMBL" id="BPLQ01007519">
    <property type="protein sequence ID" value="GIY30561.1"/>
    <property type="molecule type" value="Genomic_DNA"/>
</dbReference>
<organism evidence="1 2">
    <name type="scientific">Caerostris darwini</name>
    <dbReference type="NCBI Taxonomy" id="1538125"/>
    <lineage>
        <taxon>Eukaryota</taxon>
        <taxon>Metazoa</taxon>
        <taxon>Ecdysozoa</taxon>
        <taxon>Arthropoda</taxon>
        <taxon>Chelicerata</taxon>
        <taxon>Arachnida</taxon>
        <taxon>Araneae</taxon>
        <taxon>Araneomorphae</taxon>
        <taxon>Entelegynae</taxon>
        <taxon>Araneoidea</taxon>
        <taxon>Araneidae</taxon>
        <taxon>Caerostris</taxon>
    </lineage>
</organism>
<keyword evidence="2" id="KW-1185">Reference proteome</keyword>
<comment type="caution">
    <text evidence="1">The sequence shown here is derived from an EMBL/GenBank/DDBJ whole genome shotgun (WGS) entry which is preliminary data.</text>
</comment>
<protein>
    <submittedName>
        <fullName evidence="1">Uncharacterized protein</fullName>
    </submittedName>
</protein>
<name>A0AAV4SBQ9_9ARAC</name>
<evidence type="ECO:0000313" key="2">
    <source>
        <dbReference type="Proteomes" id="UP001054837"/>
    </source>
</evidence>
<dbReference type="AlphaFoldDB" id="A0AAV4SBQ9"/>
<dbReference type="Proteomes" id="UP001054837">
    <property type="component" value="Unassembled WGS sequence"/>
</dbReference>
<evidence type="ECO:0000313" key="1">
    <source>
        <dbReference type="EMBL" id="GIY30561.1"/>
    </source>
</evidence>